<protein>
    <submittedName>
        <fullName evidence="1">Uncharacterized protein</fullName>
    </submittedName>
</protein>
<dbReference type="EMBL" id="VSWC01000183">
    <property type="protein sequence ID" value="KAA1069212.1"/>
    <property type="molecule type" value="Genomic_DNA"/>
</dbReference>
<evidence type="ECO:0000313" key="2">
    <source>
        <dbReference type="Proteomes" id="UP000324748"/>
    </source>
</evidence>
<organism evidence="1 2">
    <name type="scientific">Puccinia graminis f. sp. tritici</name>
    <dbReference type="NCBI Taxonomy" id="56615"/>
    <lineage>
        <taxon>Eukaryota</taxon>
        <taxon>Fungi</taxon>
        <taxon>Dikarya</taxon>
        <taxon>Basidiomycota</taxon>
        <taxon>Pucciniomycotina</taxon>
        <taxon>Pucciniomycetes</taxon>
        <taxon>Pucciniales</taxon>
        <taxon>Pucciniaceae</taxon>
        <taxon>Puccinia</taxon>
    </lineage>
</organism>
<dbReference type="Proteomes" id="UP000324748">
    <property type="component" value="Unassembled WGS sequence"/>
</dbReference>
<proteinExistence type="predicted"/>
<dbReference type="AlphaFoldDB" id="A0A5B0LXJ2"/>
<accession>A0A5B0LXJ2</accession>
<reference evidence="1 2" key="1">
    <citation type="submission" date="2019-05" db="EMBL/GenBank/DDBJ databases">
        <title>Emergence of the Ug99 lineage of the wheat stem rust pathogen through somatic hybridization.</title>
        <authorList>
            <person name="Li F."/>
            <person name="Upadhyaya N.M."/>
            <person name="Sperschneider J."/>
            <person name="Matny O."/>
            <person name="Nguyen-Phuc H."/>
            <person name="Mago R."/>
            <person name="Raley C."/>
            <person name="Miller M.E."/>
            <person name="Silverstein K.A.T."/>
            <person name="Henningsen E."/>
            <person name="Hirsch C.D."/>
            <person name="Visser B."/>
            <person name="Pretorius Z.A."/>
            <person name="Steffenson B.J."/>
            <person name="Schwessinger B."/>
            <person name="Dodds P.N."/>
            <person name="Figueroa M."/>
        </authorList>
    </citation>
    <scope>NUCLEOTIDE SEQUENCE [LARGE SCALE GENOMIC DNA]</scope>
    <source>
        <strain evidence="1">21-0</strain>
    </source>
</reference>
<gene>
    <name evidence="1" type="ORF">PGT21_016466</name>
</gene>
<sequence>MRRSTTPWAVVLLPVGRSPTPRGPDMTTLQGNFRHQHFAITARIINDYPAPTKLKLINDKR</sequence>
<evidence type="ECO:0000313" key="1">
    <source>
        <dbReference type="EMBL" id="KAA1069212.1"/>
    </source>
</evidence>
<comment type="caution">
    <text evidence="1">The sequence shown here is derived from an EMBL/GenBank/DDBJ whole genome shotgun (WGS) entry which is preliminary data.</text>
</comment>
<keyword evidence="2" id="KW-1185">Reference proteome</keyword>
<name>A0A5B0LXJ2_PUCGR</name>